<comment type="subunit">
    <text evidence="7">Part of the multisubunit transport protein particle (TRAPP) complex.</text>
</comment>
<evidence type="ECO:0000256" key="1">
    <source>
        <dbReference type="ARBA" id="ARBA00004555"/>
    </source>
</evidence>
<keyword evidence="4 7" id="KW-0931">ER-Golgi transport</keyword>
<dbReference type="CDD" id="cd14856">
    <property type="entry name" value="TRAPPC4_synbindin"/>
    <property type="match status" value="1"/>
</dbReference>
<keyword evidence="2 7" id="KW-0813">Transport</keyword>
<dbReference type="Pfam" id="PF04099">
    <property type="entry name" value="Sybindin"/>
    <property type="match status" value="3"/>
</dbReference>
<name>A0ABP0EIT7_9ASCO</name>
<evidence type="ECO:0000256" key="4">
    <source>
        <dbReference type="ARBA" id="ARBA00022892"/>
    </source>
</evidence>
<dbReference type="Proteomes" id="UP001497600">
    <property type="component" value="Chromosome G"/>
</dbReference>
<accession>A0ABP0EIT7</accession>
<dbReference type="PANTHER" id="PTHR23249:SF15">
    <property type="entry name" value="TRAFFICKING PROTEIN PARTICLE COMPLEX SUBUNIT 4"/>
    <property type="match status" value="1"/>
</dbReference>
<dbReference type="SUPFAM" id="SSF64356">
    <property type="entry name" value="SNARE-like"/>
    <property type="match status" value="1"/>
</dbReference>
<keyword evidence="10" id="KW-1185">Reference proteome</keyword>
<protein>
    <recommendedName>
        <fullName evidence="7">Trafficking protein particle complex subunit</fullName>
    </recommendedName>
</protein>
<feature type="region of interest" description="Disordered" evidence="8">
    <location>
        <begin position="57"/>
        <end position="91"/>
    </location>
</feature>
<comment type="similarity">
    <text evidence="6">Belongs to the TRAPP small subunits family. TRAPPC4 subfamily.</text>
</comment>
<sequence>MKVYSLYILNKAGGLIYQNDIHPELNKLSANDYLVLAGTLHGVHAIASNLGPSIQKTGINPTSGGSSVGSQSTTLSSEHSTSGGSIGANNNSSSIVSPSAANSSIIATGKSQNPNSNRSGLQSVETDFFNLYVFQSLTGIKFIIITSPNTVVHNVQAAPAGELGDQLKHTNKGELLKQCNLASDLFKQIYVLYGDYVMKNPFYSLDMPIKCSLFDLHVNELVK</sequence>
<evidence type="ECO:0000256" key="8">
    <source>
        <dbReference type="SAM" id="MobiDB-lite"/>
    </source>
</evidence>
<keyword evidence="3 7" id="KW-0256">Endoplasmic reticulum</keyword>
<reference evidence="9 10" key="1">
    <citation type="submission" date="2024-01" db="EMBL/GenBank/DDBJ databases">
        <authorList>
            <consortium name="Genoscope - CEA"/>
            <person name="William W."/>
        </authorList>
    </citation>
    <scope>NUCLEOTIDE SEQUENCE [LARGE SCALE GENOMIC DNA]</scope>
    <source>
        <strain evidence="9 10">29B2s-10</strain>
    </source>
</reference>
<evidence type="ECO:0000256" key="2">
    <source>
        <dbReference type="ARBA" id="ARBA00022448"/>
    </source>
</evidence>
<dbReference type="InterPro" id="IPR011012">
    <property type="entry name" value="Longin-like_dom_sf"/>
</dbReference>
<evidence type="ECO:0000256" key="3">
    <source>
        <dbReference type="ARBA" id="ARBA00022824"/>
    </source>
</evidence>
<proteinExistence type="inferred from homology"/>
<dbReference type="EMBL" id="OZ004259">
    <property type="protein sequence ID" value="CAK7919545.1"/>
    <property type="molecule type" value="Genomic_DNA"/>
</dbReference>
<keyword evidence="5 7" id="KW-0333">Golgi apparatus</keyword>
<dbReference type="SMART" id="SM01399">
    <property type="entry name" value="Sybindin"/>
    <property type="match status" value="1"/>
</dbReference>
<feature type="compositionally biased region" description="Low complexity" evidence="8">
    <location>
        <begin position="62"/>
        <end position="91"/>
    </location>
</feature>
<evidence type="ECO:0000313" key="10">
    <source>
        <dbReference type="Proteomes" id="UP001497600"/>
    </source>
</evidence>
<evidence type="ECO:0000256" key="5">
    <source>
        <dbReference type="ARBA" id="ARBA00023034"/>
    </source>
</evidence>
<gene>
    <name evidence="9" type="primary">TRS23</name>
    <name evidence="9" type="ORF">CAAN4_G18866</name>
</gene>
<evidence type="ECO:0000313" key="9">
    <source>
        <dbReference type="EMBL" id="CAK7919545.1"/>
    </source>
</evidence>
<dbReference type="PANTHER" id="PTHR23249">
    <property type="entry name" value="TRAFFICKING PROTEIN PARTICLE COMPLEX SUBUNIT"/>
    <property type="match status" value="1"/>
</dbReference>
<comment type="subcellular location">
    <subcellularLocation>
        <location evidence="7">Endoplasmic reticulum</location>
    </subcellularLocation>
    <subcellularLocation>
        <location evidence="7">Golgi apparatus</location>
        <location evidence="7">cis-Golgi network</location>
    </subcellularLocation>
    <subcellularLocation>
        <location evidence="1">Golgi apparatus</location>
    </subcellularLocation>
</comment>
<dbReference type="Gene3D" id="3.30.450.70">
    <property type="match status" value="1"/>
</dbReference>
<evidence type="ECO:0000256" key="7">
    <source>
        <dbReference type="RuleBase" id="RU366065"/>
    </source>
</evidence>
<dbReference type="InterPro" id="IPR007233">
    <property type="entry name" value="TRAPPC"/>
</dbReference>
<evidence type="ECO:0000256" key="6">
    <source>
        <dbReference type="ARBA" id="ARBA00038179"/>
    </source>
</evidence>
<organism evidence="9 10">
    <name type="scientific">[Candida] anglica</name>
    <dbReference type="NCBI Taxonomy" id="148631"/>
    <lineage>
        <taxon>Eukaryota</taxon>
        <taxon>Fungi</taxon>
        <taxon>Dikarya</taxon>
        <taxon>Ascomycota</taxon>
        <taxon>Saccharomycotina</taxon>
        <taxon>Pichiomycetes</taxon>
        <taxon>Debaryomycetaceae</taxon>
        <taxon>Kurtzmaniella</taxon>
    </lineage>
</organism>